<evidence type="ECO:0000259" key="2">
    <source>
        <dbReference type="Pfam" id="PF04773"/>
    </source>
</evidence>
<evidence type="ECO:0000256" key="1">
    <source>
        <dbReference type="SAM" id="Phobius"/>
    </source>
</evidence>
<keyword evidence="1" id="KW-0812">Transmembrane</keyword>
<organism evidence="4 5">
    <name type="scientific">Spirosoma validum</name>
    <dbReference type="NCBI Taxonomy" id="2771355"/>
    <lineage>
        <taxon>Bacteria</taxon>
        <taxon>Pseudomonadati</taxon>
        <taxon>Bacteroidota</taxon>
        <taxon>Cytophagia</taxon>
        <taxon>Cytophagales</taxon>
        <taxon>Cytophagaceae</taxon>
        <taxon>Spirosoma</taxon>
    </lineage>
</organism>
<dbReference type="InterPro" id="IPR006860">
    <property type="entry name" value="FecR"/>
</dbReference>
<dbReference type="Gene3D" id="2.60.120.1440">
    <property type="match status" value="1"/>
</dbReference>
<dbReference type="InterPro" id="IPR012373">
    <property type="entry name" value="Ferrdict_sens_TM"/>
</dbReference>
<name>A0A927B2F8_9BACT</name>
<dbReference type="PIRSF" id="PIRSF018266">
    <property type="entry name" value="FecR"/>
    <property type="match status" value="1"/>
</dbReference>
<evidence type="ECO:0000313" key="5">
    <source>
        <dbReference type="Proteomes" id="UP000653797"/>
    </source>
</evidence>
<dbReference type="Pfam" id="PF04773">
    <property type="entry name" value="FecR"/>
    <property type="match status" value="1"/>
</dbReference>
<dbReference type="RefSeq" id="WP_191039651.1">
    <property type="nucleotide sequence ID" value="NZ_JACXAA010000004.1"/>
</dbReference>
<accession>A0A927B2F8</accession>
<reference evidence="4" key="1">
    <citation type="submission" date="2020-09" db="EMBL/GenBank/DDBJ databases">
        <authorList>
            <person name="Kim M.K."/>
        </authorList>
    </citation>
    <scope>NUCLEOTIDE SEQUENCE</scope>
    <source>
        <strain evidence="4">BT704</strain>
    </source>
</reference>
<proteinExistence type="predicted"/>
<keyword evidence="5" id="KW-1185">Reference proteome</keyword>
<dbReference type="Pfam" id="PF16344">
    <property type="entry name" value="FecR_C"/>
    <property type="match status" value="1"/>
</dbReference>
<dbReference type="Proteomes" id="UP000653797">
    <property type="component" value="Unassembled WGS sequence"/>
</dbReference>
<sequence>MEPSKEVVFSYFAGQATSVQQNVIREWLARPENRETYFQWLDEWERLFPQYAPNVAHHVAQLRHRLDSPDENQPMPIRPIVNEPRSYWTLGRWLVAASIAFAFALLTGGLLLRERLFYRTIAAGSGQLRSLKLSDGSTVALNSNSAIRIPRVGYGWLSRQVSLTGDAVFDVKHLPNDQPFVVQTADGLSIEVLGTEFSIRSHSARTEVVLKRGRVNLHYATADRPGQDVMMKPGDQVTLDAQGALQLRPQVDTTRFAQWRYRQFRFNDTPLREVARQIQNVFGVTVQLSDPALARRTLTGTIRAGSSDELAEALAELLNLHVIHRDQQLVFSTTSESQIAQ</sequence>
<dbReference type="PANTHER" id="PTHR30273">
    <property type="entry name" value="PERIPLASMIC SIGNAL SENSOR AND SIGMA FACTOR ACTIVATOR FECR-RELATED"/>
    <property type="match status" value="1"/>
</dbReference>
<evidence type="ECO:0000313" key="4">
    <source>
        <dbReference type="EMBL" id="MBD2754022.1"/>
    </source>
</evidence>
<keyword evidence="1" id="KW-1133">Transmembrane helix</keyword>
<dbReference type="PANTHER" id="PTHR30273:SF2">
    <property type="entry name" value="PROTEIN FECR"/>
    <property type="match status" value="1"/>
</dbReference>
<feature type="domain" description="FecR protein" evidence="2">
    <location>
        <begin position="120"/>
        <end position="215"/>
    </location>
</feature>
<dbReference type="Gene3D" id="3.55.50.30">
    <property type="match status" value="1"/>
</dbReference>
<evidence type="ECO:0000259" key="3">
    <source>
        <dbReference type="Pfam" id="PF16344"/>
    </source>
</evidence>
<keyword evidence="1" id="KW-0472">Membrane</keyword>
<feature type="transmembrane region" description="Helical" evidence="1">
    <location>
        <begin position="93"/>
        <end position="112"/>
    </location>
</feature>
<dbReference type="GO" id="GO:0016989">
    <property type="term" value="F:sigma factor antagonist activity"/>
    <property type="evidence" value="ECO:0007669"/>
    <property type="project" value="TreeGrafter"/>
</dbReference>
<gene>
    <name evidence="4" type="ORF">IC230_14030</name>
</gene>
<comment type="caution">
    <text evidence="4">The sequence shown here is derived from an EMBL/GenBank/DDBJ whole genome shotgun (WGS) entry which is preliminary data.</text>
</comment>
<dbReference type="AlphaFoldDB" id="A0A927B2F8"/>
<protein>
    <submittedName>
        <fullName evidence="4">FecR domain-containing protein</fullName>
    </submittedName>
</protein>
<dbReference type="InterPro" id="IPR032508">
    <property type="entry name" value="FecR_C"/>
</dbReference>
<dbReference type="EMBL" id="JACXAA010000004">
    <property type="protein sequence ID" value="MBD2754022.1"/>
    <property type="molecule type" value="Genomic_DNA"/>
</dbReference>
<feature type="domain" description="Protein FecR C-terminal" evidence="3">
    <location>
        <begin position="264"/>
        <end position="323"/>
    </location>
</feature>